<dbReference type="InterPro" id="IPR001647">
    <property type="entry name" value="HTH_TetR"/>
</dbReference>
<feature type="domain" description="HTH tetR-type" evidence="5">
    <location>
        <begin position="8"/>
        <end position="68"/>
    </location>
</feature>
<dbReference type="InterPro" id="IPR009057">
    <property type="entry name" value="Homeodomain-like_sf"/>
</dbReference>
<dbReference type="Gene3D" id="1.10.357.10">
    <property type="entry name" value="Tetracycline Repressor, domain 2"/>
    <property type="match status" value="1"/>
</dbReference>
<organism evidence="6 7">
    <name type="scientific">Sulfitobacter porphyrae</name>
    <dbReference type="NCBI Taxonomy" id="1246864"/>
    <lineage>
        <taxon>Bacteria</taxon>
        <taxon>Pseudomonadati</taxon>
        <taxon>Pseudomonadota</taxon>
        <taxon>Alphaproteobacteria</taxon>
        <taxon>Rhodobacterales</taxon>
        <taxon>Roseobacteraceae</taxon>
        <taxon>Sulfitobacter</taxon>
    </lineage>
</organism>
<keyword evidence="7" id="KW-1185">Reference proteome</keyword>
<evidence type="ECO:0000313" key="7">
    <source>
        <dbReference type="Proteomes" id="UP001596353"/>
    </source>
</evidence>
<evidence type="ECO:0000256" key="3">
    <source>
        <dbReference type="ARBA" id="ARBA00023163"/>
    </source>
</evidence>
<dbReference type="PROSITE" id="PS50977">
    <property type="entry name" value="HTH_TETR_2"/>
    <property type="match status" value="1"/>
</dbReference>
<evidence type="ECO:0000256" key="4">
    <source>
        <dbReference type="PROSITE-ProRule" id="PRU00335"/>
    </source>
</evidence>
<protein>
    <submittedName>
        <fullName evidence="6">TetR/AcrR family transcriptional regulator</fullName>
    </submittedName>
</protein>
<keyword evidence="2 4" id="KW-0238">DNA-binding</keyword>
<sequence length="158" mass="17539">MPKRVDHEAYSRALAERAAAYFSAHGYAGTGMRQIADHLGVSKSALYHYFPNKEALFLACTRQIMAGLDSGLVDPGASEQENLDRLLEVMRVNFGAEMALVFDYLRGKTRAEIAQDEAMQMAMESYRALVERIVGQARAEETLARLLGTLLLEYCSGK</sequence>
<dbReference type="PANTHER" id="PTHR30055">
    <property type="entry name" value="HTH-TYPE TRANSCRIPTIONAL REGULATOR RUTR"/>
    <property type="match status" value="1"/>
</dbReference>
<dbReference type="InterPro" id="IPR050109">
    <property type="entry name" value="HTH-type_TetR-like_transc_reg"/>
</dbReference>
<feature type="DNA-binding region" description="H-T-H motif" evidence="4">
    <location>
        <begin position="31"/>
        <end position="50"/>
    </location>
</feature>
<accession>A0ABW2B588</accession>
<comment type="caution">
    <text evidence="6">The sequence shown here is derived from an EMBL/GenBank/DDBJ whole genome shotgun (WGS) entry which is preliminary data.</text>
</comment>
<evidence type="ECO:0000313" key="6">
    <source>
        <dbReference type="EMBL" id="MFC6760332.1"/>
    </source>
</evidence>
<proteinExistence type="predicted"/>
<name>A0ABW2B588_9RHOB</name>
<dbReference type="Pfam" id="PF00440">
    <property type="entry name" value="TetR_N"/>
    <property type="match status" value="1"/>
</dbReference>
<keyword evidence="1" id="KW-0805">Transcription regulation</keyword>
<dbReference type="Proteomes" id="UP001596353">
    <property type="component" value="Unassembled WGS sequence"/>
</dbReference>
<reference evidence="7" key="1">
    <citation type="journal article" date="2019" name="Int. J. Syst. Evol. Microbiol.">
        <title>The Global Catalogue of Microorganisms (GCM) 10K type strain sequencing project: providing services to taxonomists for standard genome sequencing and annotation.</title>
        <authorList>
            <consortium name="The Broad Institute Genomics Platform"/>
            <consortium name="The Broad Institute Genome Sequencing Center for Infectious Disease"/>
            <person name="Wu L."/>
            <person name="Ma J."/>
        </authorList>
    </citation>
    <scope>NUCLEOTIDE SEQUENCE [LARGE SCALE GENOMIC DNA]</scope>
    <source>
        <strain evidence="7">CCUG 66188</strain>
    </source>
</reference>
<evidence type="ECO:0000259" key="5">
    <source>
        <dbReference type="PROSITE" id="PS50977"/>
    </source>
</evidence>
<keyword evidence="3" id="KW-0804">Transcription</keyword>
<dbReference type="PRINTS" id="PR00455">
    <property type="entry name" value="HTHTETR"/>
</dbReference>
<dbReference type="PANTHER" id="PTHR30055:SF234">
    <property type="entry name" value="HTH-TYPE TRANSCRIPTIONAL REGULATOR BETI"/>
    <property type="match status" value="1"/>
</dbReference>
<evidence type="ECO:0000256" key="1">
    <source>
        <dbReference type="ARBA" id="ARBA00023015"/>
    </source>
</evidence>
<dbReference type="SUPFAM" id="SSF46689">
    <property type="entry name" value="Homeodomain-like"/>
    <property type="match status" value="1"/>
</dbReference>
<gene>
    <name evidence="6" type="ORF">ACFQFQ_13920</name>
</gene>
<dbReference type="EMBL" id="JBHSWG010000001">
    <property type="protein sequence ID" value="MFC6760332.1"/>
    <property type="molecule type" value="Genomic_DNA"/>
</dbReference>
<evidence type="ECO:0000256" key="2">
    <source>
        <dbReference type="ARBA" id="ARBA00023125"/>
    </source>
</evidence>